<protein>
    <recommendedName>
        <fullName evidence="3">Tail terminator</fullName>
    </recommendedName>
</protein>
<name>A0A1H7G8P8_9RHOB</name>
<evidence type="ECO:0000313" key="1">
    <source>
        <dbReference type="EMBL" id="SEK34501.1"/>
    </source>
</evidence>
<dbReference type="Pfam" id="PF23840">
    <property type="entry name" value="Phage_tail_terminator"/>
    <property type="match status" value="1"/>
</dbReference>
<reference evidence="1 2" key="1">
    <citation type="submission" date="2016-10" db="EMBL/GenBank/DDBJ databases">
        <authorList>
            <person name="de Groot N.N."/>
        </authorList>
    </citation>
    <scope>NUCLEOTIDE SEQUENCE [LARGE SCALE GENOMIC DNA]</scope>
    <source>
        <strain evidence="1 2">DSM 100674</strain>
    </source>
</reference>
<dbReference type="Proteomes" id="UP000199582">
    <property type="component" value="Unassembled WGS sequence"/>
</dbReference>
<evidence type="ECO:0000313" key="2">
    <source>
        <dbReference type="Proteomes" id="UP000199582"/>
    </source>
</evidence>
<accession>A0A1H7G8P8</accession>
<dbReference type="STRING" id="1287727.SAMN05443999_101254"/>
<dbReference type="RefSeq" id="WP_093030805.1">
    <property type="nucleotide sequence ID" value="NZ_FOAG01000001.1"/>
</dbReference>
<evidence type="ECO:0008006" key="3">
    <source>
        <dbReference type="Google" id="ProtNLM"/>
    </source>
</evidence>
<gene>
    <name evidence="1" type="ORF">SAMN05443999_101254</name>
</gene>
<keyword evidence="2" id="KW-1185">Reference proteome</keyword>
<proteinExistence type="predicted"/>
<sequence>MSAPVLSLAPIVARIEAAALYRSVGGAADMRRAAQSGAMGSPLAFVMPGAEATRPSGMVGGTQHSSVTARFIVVTLAEDIRHDAGLRAVSQLEEVRAGLLSALAGWGPDYADGPVSHLSGQLVTGPLPGGLLGWQDEFSLRFRRRLTTGG</sequence>
<dbReference type="AlphaFoldDB" id="A0A1H7G8P8"/>
<dbReference type="OrthoDB" id="7742971at2"/>
<dbReference type="EMBL" id="FOAG01000001">
    <property type="protein sequence ID" value="SEK34501.1"/>
    <property type="molecule type" value="Genomic_DNA"/>
</dbReference>
<organism evidence="1 2">
    <name type="scientific">Roseovarius azorensis</name>
    <dbReference type="NCBI Taxonomy" id="1287727"/>
    <lineage>
        <taxon>Bacteria</taxon>
        <taxon>Pseudomonadati</taxon>
        <taxon>Pseudomonadota</taxon>
        <taxon>Alphaproteobacteria</taxon>
        <taxon>Rhodobacterales</taxon>
        <taxon>Roseobacteraceae</taxon>
        <taxon>Roseovarius</taxon>
    </lineage>
</organism>
<dbReference type="InterPro" id="IPR056912">
    <property type="entry name" value="Phage_JBD30_tail_term-like"/>
</dbReference>